<dbReference type="Proteomes" id="UP001060085">
    <property type="component" value="Linkage Group LG04"/>
</dbReference>
<keyword evidence="2" id="KW-1185">Reference proteome</keyword>
<evidence type="ECO:0000313" key="2">
    <source>
        <dbReference type="Proteomes" id="UP001060085"/>
    </source>
</evidence>
<sequence>MGLDGIQEDEGGSIAESAAGAWWPGAQQKIGEAFTQLELYAKYQERKANVKRLHIKTSLPIPIDEQLMFEAVDGSTRHRGGSSSSMSSVPSVSSAADHEAFIEREREREREREEVVGYMQVQMDSVPTLFPPFSPLDDDTTSQPPTGPPFSSPSPPSPPPVSTWTL</sequence>
<dbReference type="EMBL" id="CM044704">
    <property type="protein sequence ID" value="KAI5668671.1"/>
    <property type="molecule type" value="Genomic_DNA"/>
</dbReference>
<accession>A0ACC0B7Q0</accession>
<name>A0ACC0B7Q0_CATRO</name>
<proteinExistence type="predicted"/>
<evidence type="ECO:0000313" key="1">
    <source>
        <dbReference type="EMBL" id="KAI5668671.1"/>
    </source>
</evidence>
<gene>
    <name evidence="1" type="ORF">M9H77_18524</name>
</gene>
<reference evidence="2" key="1">
    <citation type="journal article" date="2023" name="Nat. Plants">
        <title>Single-cell RNA sequencing provides a high-resolution roadmap for understanding the multicellular compartmentation of specialized metabolism.</title>
        <authorList>
            <person name="Sun S."/>
            <person name="Shen X."/>
            <person name="Li Y."/>
            <person name="Li Y."/>
            <person name="Wang S."/>
            <person name="Li R."/>
            <person name="Zhang H."/>
            <person name="Shen G."/>
            <person name="Guo B."/>
            <person name="Wei J."/>
            <person name="Xu J."/>
            <person name="St-Pierre B."/>
            <person name="Chen S."/>
            <person name="Sun C."/>
        </authorList>
    </citation>
    <scope>NUCLEOTIDE SEQUENCE [LARGE SCALE GENOMIC DNA]</scope>
</reference>
<comment type="caution">
    <text evidence="1">The sequence shown here is derived from an EMBL/GenBank/DDBJ whole genome shotgun (WGS) entry which is preliminary data.</text>
</comment>
<protein>
    <submittedName>
        <fullName evidence="1">Uncharacterized protein</fullName>
    </submittedName>
</protein>
<organism evidence="1 2">
    <name type="scientific">Catharanthus roseus</name>
    <name type="common">Madagascar periwinkle</name>
    <name type="synonym">Vinca rosea</name>
    <dbReference type="NCBI Taxonomy" id="4058"/>
    <lineage>
        <taxon>Eukaryota</taxon>
        <taxon>Viridiplantae</taxon>
        <taxon>Streptophyta</taxon>
        <taxon>Embryophyta</taxon>
        <taxon>Tracheophyta</taxon>
        <taxon>Spermatophyta</taxon>
        <taxon>Magnoliopsida</taxon>
        <taxon>eudicotyledons</taxon>
        <taxon>Gunneridae</taxon>
        <taxon>Pentapetalae</taxon>
        <taxon>asterids</taxon>
        <taxon>lamiids</taxon>
        <taxon>Gentianales</taxon>
        <taxon>Apocynaceae</taxon>
        <taxon>Rauvolfioideae</taxon>
        <taxon>Vinceae</taxon>
        <taxon>Catharanthinae</taxon>
        <taxon>Catharanthus</taxon>
    </lineage>
</organism>